<evidence type="ECO:0000313" key="2">
    <source>
        <dbReference type="Proteomes" id="UP000295807"/>
    </source>
</evidence>
<protein>
    <submittedName>
        <fullName evidence="1">Uncharacterized protein</fullName>
    </submittedName>
</protein>
<evidence type="ECO:0000313" key="1">
    <source>
        <dbReference type="EMBL" id="TCS86780.1"/>
    </source>
</evidence>
<dbReference type="RefSeq" id="WP_132129344.1">
    <property type="nucleotide sequence ID" value="NZ_CP042432.1"/>
</dbReference>
<accession>A0A4R3KQI8</accession>
<gene>
    <name evidence="1" type="ORF">EDD80_10690</name>
</gene>
<dbReference type="Proteomes" id="UP000295807">
    <property type="component" value="Unassembled WGS sequence"/>
</dbReference>
<comment type="caution">
    <text evidence="1">The sequence shown here is derived from an EMBL/GenBank/DDBJ whole genome shotgun (WGS) entry which is preliminary data.</text>
</comment>
<name>A0A4R3KQI8_9SPHI</name>
<proteinExistence type="predicted"/>
<sequence length="189" mass="23296">MHELEPFYKWRDDYIASEDSKSPFYKQQYSEFLFDKQIYNYYIHPQWDYFGSQTLYLKILFADYDNNYCIIELIGEWNDCINNDIMFLKRYVAEWLMQHGINKFILIGENILNFHVSDDCYYEEWFQEIEDGWIAFINFREHVIEEFRSQNIDYYVNFGGELDTLNWRTLQPQQVFQKVEYVLSRRLSA</sequence>
<dbReference type="EMBL" id="SMAD01000006">
    <property type="protein sequence ID" value="TCS86780.1"/>
    <property type="molecule type" value="Genomic_DNA"/>
</dbReference>
<reference evidence="1 2" key="1">
    <citation type="submission" date="2019-03" db="EMBL/GenBank/DDBJ databases">
        <title>Genomic Encyclopedia of Type Strains, Phase IV (KMG-IV): sequencing the most valuable type-strain genomes for metagenomic binning, comparative biology and taxonomic classification.</title>
        <authorList>
            <person name="Goeker M."/>
        </authorList>
    </citation>
    <scope>NUCLEOTIDE SEQUENCE [LARGE SCALE GENOMIC DNA]</scope>
    <source>
        <strain evidence="1 2">DSM 21100</strain>
    </source>
</reference>
<keyword evidence="2" id="KW-1185">Reference proteome</keyword>
<organism evidence="1 2">
    <name type="scientific">Anseongella ginsenosidimutans</name>
    <dbReference type="NCBI Taxonomy" id="496056"/>
    <lineage>
        <taxon>Bacteria</taxon>
        <taxon>Pseudomonadati</taxon>
        <taxon>Bacteroidota</taxon>
        <taxon>Sphingobacteriia</taxon>
        <taxon>Sphingobacteriales</taxon>
        <taxon>Sphingobacteriaceae</taxon>
        <taxon>Anseongella</taxon>
    </lineage>
</organism>
<dbReference type="OrthoDB" id="653988at2"/>
<dbReference type="AlphaFoldDB" id="A0A4R3KQI8"/>